<accession>A0AAV4YDB6</accession>
<sequence>MLLAMHDVLCKFRNILRSVWQGCVVVIPRIVWKCAFEKNLAWKEDFGGFLGRDGMEIIYVPFLKSFSLSTPSRPPSD</sequence>
<dbReference type="AlphaFoldDB" id="A0AAV4YDB6"/>
<reference evidence="1 2" key="1">
    <citation type="submission" date="2021-06" db="EMBL/GenBank/DDBJ databases">
        <title>Caerostris extrusa draft genome.</title>
        <authorList>
            <person name="Kono N."/>
            <person name="Arakawa K."/>
        </authorList>
    </citation>
    <scope>NUCLEOTIDE SEQUENCE [LARGE SCALE GENOMIC DNA]</scope>
</reference>
<comment type="caution">
    <text evidence="1">The sequence shown here is derived from an EMBL/GenBank/DDBJ whole genome shotgun (WGS) entry which is preliminary data.</text>
</comment>
<dbReference type="EMBL" id="BPLR01019258">
    <property type="protein sequence ID" value="GIZ05278.1"/>
    <property type="molecule type" value="Genomic_DNA"/>
</dbReference>
<dbReference type="Proteomes" id="UP001054945">
    <property type="component" value="Unassembled WGS sequence"/>
</dbReference>
<proteinExistence type="predicted"/>
<evidence type="ECO:0000313" key="2">
    <source>
        <dbReference type="Proteomes" id="UP001054945"/>
    </source>
</evidence>
<name>A0AAV4YDB6_CAEEX</name>
<organism evidence="1 2">
    <name type="scientific">Caerostris extrusa</name>
    <name type="common">Bark spider</name>
    <name type="synonym">Caerostris bankana</name>
    <dbReference type="NCBI Taxonomy" id="172846"/>
    <lineage>
        <taxon>Eukaryota</taxon>
        <taxon>Metazoa</taxon>
        <taxon>Ecdysozoa</taxon>
        <taxon>Arthropoda</taxon>
        <taxon>Chelicerata</taxon>
        <taxon>Arachnida</taxon>
        <taxon>Araneae</taxon>
        <taxon>Araneomorphae</taxon>
        <taxon>Entelegynae</taxon>
        <taxon>Araneoidea</taxon>
        <taxon>Araneidae</taxon>
        <taxon>Caerostris</taxon>
    </lineage>
</organism>
<protein>
    <submittedName>
        <fullName evidence="1">Uncharacterized protein</fullName>
    </submittedName>
</protein>
<evidence type="ECO:0000313" key="1">
    <source>
        <dbReference type="EMBL" id="GIZ05278.1"/>
    </source>
</evidence>
<keyword evidence="2" id="KW-1185">Reference proteome</keyword>
<gene>
    <name evidence="1" type="ORF">CEXT_340831</name>
</gene>